<dbReference type="OrthoDB" id="9811557at2"/>
<dbReference type="RefSeq" id="WP_013451468.1">
    <property type="nucleotide sequence ID" value="NC_014758.1"/>
</dbReference>
<dbReference type="Proteomes" id="UP000007039">
    <property type="component" value="Chromosome"/>
</dbReference>
<keyword evidence="5" id="KW-0560">Oxidoreductase</keyword>
<comment type="cofactor">
    <cofactor evidence="1">
        <name>FAD</name>
        <dbReference type="ChEBI" id="CHEBI:57692"/>
    </cofactor>
</comment>
<dbReference type="HOGENOM" id="CLU_017779_9_2_0"/>
<dbReference type="GO" id="GO:0071949">
    <property type="term" value="F:FAD binding"/>
    <property type="evidence" value="ECO:0007669"/>
    <property type="project" value="InterPro"/>
</dbReference>
<evidence type="ECO:0000256" key="4">
    <source>
        <dbReference type="ARBA" id="ARBA00022827"/>
    </source>
</evidence>
<dbReference type="FunFam" id="3.30.70.2740:FF:000001">
    <property type="entry name" value="D-lactate dehydrogenase mitochondrial"/>
    <property type="match status" value="1"/>
</dbReference>
<proteinExistence type="inferred from homology"/>
<dbReference type="InterPro" id="IPR016171">
    <property type="entry name" value="Vanillyl_alc_oxidase_C-sub2"/>
</dbReference>
<dbReference type="PANTHER" id="PTHR42934:SF2">
    <property type="entry name" value="GLYCOLATE OXIDASE SUBUNIT GLCD"/>
    <property type="match status" value="1"/>
</dbReference>
<comment type="similarity">
    <text evidence="2">Belongs to the FAD-binding oxidoreductase/transferase type 4 family.</text>
</comment>
<dbReference type="InterPro" id="IPR004113">
    <property type="entry name" value="FAD-bd_oxidored_4_C"/>
</dbReference>
<dbReference type="STRING" id="768670.Calni_1348"/>
<dbReference type="PROSITE" id="PS51387">
    <property type="entry name" value="FAD_PCMH"/>
    <property type="match status" value="1"/>
</dbReference>
<dbReference type="Gene3D" id="1.10.45.10">
    <property type="entry name" value="Vanillyl-alcohol Oxidase, Chain A, domain 4"/>
    <property type="match status" value="1"/>
</dbReference>
<organism evidence="7 8">
    <name type="scientific">Calditerrivibrio nitroreducens (strain DSM 19672 / NBRC 101217 / Yu37-1)</name>
    <dbReference type="NCBI Taxonomy" id="768670"/>
    <lineage>
        <taxon>Bacteria</taxon>
        <taxon>Pseudomonadati</taxon>
        <taxon>Deferribacterota</taxon>
        <taxon>Deferribacteres</taxon>
        <taxon>Deferribacterales</taxon>
        <taxon>Calditerrivibrionaceae</taxon>
    </lineage>
</organism>
<dbReference type="InterPro" id="IPR036318">
    <property type="entry name" value="FAD-bd_PCMH-like_sf"/>
</dbReference>
<protein>
    <submittedName>
        <fullName evidence="7">FAD linked oxidase domain protein</fullName>
    </submittedName>
</protein>
<dbReference type="GO" id="GO:0016491">
    <property type="term" value="F:oxidoreductase activity"/>
    <property type="evidence" value="ECO:0007669"/>
    <property type="project" value="UniProtKB-KW"/>
</dbReference>
<dbReference type="eggNOG" id="COG0277">
    <property type="taxonomic scope" value="Bacteria"/>
</dbReference>
<keyword evidence="8" id="KW-1185">Reference proteome</keyword>
<dbReference type="SUPFAM" id="SSF55103">
    <property type="entry name" value="FAD-linked oxidases, C-terminal domain"/>
    <property type="match status" value="1"/>
</dbReference>
<dbReference type="Gene3D" id="3.30.70.2740">
    <property type="match status" value="1"/>
</dbReference>
<evidence type="ECO:0000256" key="5">
    <source>
        <dbReference type="ARBA" id="ARBA00023002"/>
    </source>
</evidence>
<dbReference type="InterPro" id="IPR051914">
    <property type="entry name" value="FAD-linked_OxidoTrans_Type4"/>
</dbReference>
<dbReference type="SUPFAM" id="SSF56176">
    <property type="entry name" value="FAD-binding/transporter-associated domain-like"/>
    <property type="match status" value="1"/>
</dbReference>
<dbReference type="EMBL" id="CP002347">
    <property type="protein sequence ID" value="ADR19256.1"/>
    <property type="molecule type" value="Genomic_DNA"/>
</dbReference>
<gene>
    <name evidence="7" type="ordered locus">Calni_1348</name>
</gene>
<dbReference type="InterPro" id="IPR016166">
    <property type="entry name" value="FAD-bd_PCMH"/>
</dbReference>
<accession>E4TJR0</accession>
<evidence type="ECO:0000259" key="6">
    <source>
        <dbReference type="PROSITE" id="PS51387"/>
    </source>
</evidence>
<reference key="1">
    <citation type="submission" date="2010-11" db="EMBL/GenBank/DDBJ databases">
        <title>The complete genome of chromosome of Calditerrivibrio nitroreducens DSM 19672.</title>
        <authorList>
            <consortium name="US DOE Joint Genome Institute (JGI-PGF)"/>
            <person name="Lucas S."/>
            <person name="Copeland A."/>
            <person name="Lapidus A."/>
            <person name="Bruce D."/>
            <person name="Goodwin L."/>
            <person name="Pitluck S."/>
            <person name="Kyrpides N."/>
            <person name="Mavromatis K."/>
            <person name="Ivanova N."/>
            <person name="Mikhailova N."/>
            <person name="Zeytun A."/>
            <person name="Brettin T."/>
            <person name="Detter J.C."/>
            <person name="Tapia R."/>
            <person name="Han C."/>
            <person name="Land M."/>
            <person name="Hauser L."/>
            <person name="Markowitz V."/>
            <person name="Cheng J.-F."/>
            <person name="Hugenholtz P."/>
            <person name="Woyke T."/>
            <person name="Wu D."/>
            <person name="Spring S."/>
            <person name="Schroeder M."/>
            <person name="Brambilla E."/>
            <person name="Klenk H.-P."/>
            <person name="Eisen J.A."/>
        </authorList>
    </citation>
    <scope>NUCLEOTIDE SEQUENCE [LARGE SCALE GENOMIC DNA]</scope>
    <source>
        <strain>DSM 19672</strain>
    </source>
</reference>
<dbReference type="PANTHER" id="PTHR42934">
    <property type="entry name" value="GLYCOLATE OXIDASE SUBUNIT GLCD"/>
    <property type="match status" value="1"/>
</dbReference>
<dbReference type="KEGG" id="cni:Calni_1348"/>
<dbReference type="InterPro" id="IPR016164">
    <property type="entry name" value="FAD-linked_Oxase-like_C"/>
</dbReference>
<dbReference type="InterPro" id="IPR016169">
    <property type="entry name" value="FAD-bd_PCMH_sub2"/>
</dbReference>
<dbReference type="AlphaFoldDB" id="E4TJR0"/>
<evidence type="ECO:0000313" key="8">
    <source>
        <dbReference type="Proteomes" id="UP000007039"/>
    </source>
</evidence>
<evidence type="ECO:0000256" key="2">
    <source>
        <dbReference type="ARBA" id="ARBA00008000"/>
    </source>
</evidence>
<reference evidence="7 8" key="2">
    <citation type="journal article" date="2011" name="Stand. Genomic Sci.">
        <title>Complete genome sequence of Calditerrivibrio nitroreducens type strain (Yu37-1).</title>
        <authorList>
            <person name="Pitluck S."/>
            <person name="Sikorski J."/>
            <person name="Zeytun A."/>
            <person name="Lapidus A."/>
            <person name="Nolan M."/>
            <person name="Lucas S."/>
            <person name="Hammon N."/>
            <person name="Deshpande S."/>
            <person name="Cheng J.F."/>
            <person name="Tapia R."/>
            <person name="Han C."/>
            <person name="Goodwin L."/>
            <person name="Liolios K."/>
            <person name="Pagani I."/>
            <person name="Ivanova N."/>
            <person name="Mavromatis K."/>
            <person name="Pati A."/>
            <person name="Chen A."/>
            <person name="Palaniappan K."/>
            <person name="Hauser L."/>
            <person name="Chang Y.J."/>
            <person name="Jeffries C.D."/>
            <person name="Detter J.C."/>
            <person name="Brambilla E."/>
            <person name="Djao O.D."/>
            <person name="Rohde M."/>
            <person name="Spring S."/>
            <person name="Goker M."/>
            <person name="Woyke T."/>
            <person name="Bristow J."/>
            <person name="Eisen J.A."/>
            <person name="Markowitz V."/>
            <person name="Hugenholtz P."/>
            <person name="Kyrpides N.C."/>
            <person name="Klenk H.P."/>
            <person name="Land M."/>
        </authorList>
    </citation>
    <scope>NUCLEOTIDE SEQUENCE [LARGE SCALE GENOMIC DNA]</scope>
    <source>
        <strain evidence="8">DSM 19672 / NBRC 101217 / Yu37-1</strain>
    </source>
</reference>
<dbReference type="FunFam" id="1.10.45.10:FF:000001">
    <property type="entry name" value="D-lactate dehydrogenase mitochondrial"/>
    <property type="match status" value="1"/>
</dbReference>
<evidence type="ECO:0000256" key="3">
    <source>
        <dbReference type="ARBA" id="ARBA00022630"/>
    </source>
</evidence>
<dbReference type="Gene3D" id="3.30.465.10">
    <property type="match status" value="1"/>
</dbReference>
<dbReference type="InterPro" id="IPR006094">
    <property type="entry name" value="Oxid_FAD_bind_N"/>
</dbReference>
<keyword evidence="3" id="KW-0285">Flavoprotein</keyword>
<evidence type="ECO:0000313" key="7">
    <source>
        <dbReference type="EMBL" id="ADR19256.1"/>
    </source>
</evidence>
<sequence>MLDKSLVNKFKEIIKENGTIFTEEDQLACYSYDAYAEIPVLPDIVVKPSNYEQIEKIIKLCNDANIPLITRGAGTNLSGGTVPKTGGCVLLTTGFNKILEINENDLYAVVQSGVITANLAKAVESKGLFYPPDPGSMNISTIGGNVAENAGGLRGLKYGVTKDYVMGINFFCPEGNYVKSGGKTVKLVTGFNLHGLMISSEGMLGVMTDITLKLIPKPKASKSMLVLFKDMITACEMVSAIIAAKIVPATLEFLDNFTINTVEEASKIGLPTDAGALLLIEVDGYEGQVEEEFSKILEISKKMGGDLKVANSLEERNKIWEARRKALSSLARLKPTLILEDATVPRSKIPEMMRRIQAITKKYNLTIGTFGHAGDGNLHPTILTDRRNKEEMERVEKAIDEIFEAALDLEGTLSGEHGVGTAKAKYLEREVGKGTIIYMKKLKNGTDPKNILNPHKMGL</sequence>
<feature type="domain" description="FAD-binding PCMH-type" evidence="6">
    <location>
        <begin position="38"/>
        <end position="217"/>
    </location>
</feature>
<evidence type="ECO:0000256" key="1">
    <source>
        <dbReference type="ARBA" id="ARBA00001974"/>
    </source>
</evidence>
<dbReference type="Pfam" id="PF01565">
    <property type="entry name" value="FAD_binding_4"/>
    <property type="match status" value="1"/>
</dbReference>
<dbReference type="Pfam" id="PF02913">
    <property type="entry name" value="FAD-oxidase_C"/>
    <property type="match status" value="1"/>
</dbReference>
<name>E4TJR0_CALNY</name>
<keyword evidence="4" id="KW-0274">FAD</keyword>